<evidence type="ECO:0000256" key="1">
    <source>
        <dbReference type="SAM" id="MobiDB-lite"/>
    </source>
</evidence>
<comment type="caution">
    <text evidence="3">The sequence shown here is derived from an EMBL/GenBank/DDBJ whole genome shotgun (WGS) entry which is preliminary data.</text>
</comment>
<dbReference type="EMBL" id="BSOY01000029">
    <property type="protein sequence ID" value="GLS01551.1"/>
    <property type="molecule type" value="Genomic_DNA"/>
</dbReference>
<reference evidence="4" key="1">
    <citation type="journal article" date="2019" name="Int. J. Syst. Evol. Microbiol.">
        <title>The Global Catalogue of Microorganisms (GCM) 10K type strain sequencing project: providing services to taxonomists for standard genome sequencing and annotation.</title>
        <authorList>
            <consortium name="The Broad Institute Genomics Platform"/>
            <consortium name="The Broad Institute Genome Sequencing Center for Infectious Disease"/>
            <person name="Wu L."/>
            <person name="Ma J."/>
        </authorList>
    </citation>
    <scope>NUCLEOTIDE SEQUENCE [LARGE SCALE GENOMIC DNA]</scope>
    <source>
        <strain evidence="4">NBRC 110107</strain>
    </source>
</reference>
<evidence type="ECO:0000256" key="2">
    <source>
        <dbReference type="SAM" id="SignalP"/>
    </source>
</evidence>
<sequence>MKLPLIALLAVVLASPVVTVPTGADAQVRVGSGARRDPPRRVRPPAPRLTEAEEDRMWDAQAEINNLDTQLAAVHALAQAAGGATPEHTATIADLTARRTAEQAVYDRLQAKLNR</sequence>
<evidence type="ECO:0000313" key="3">
    <source>
        <dbReference type="EMBL" id="GLS01551.1"/>
    </source>
</evidence>
<feature type="chain" id="PRO_5045474660" evidence="2">
    <location>
        <begin position="27"/>
        <end position="115"/>
    </location>
</feature>
<organism evidence="3 4">
    <name type="scientific">Brevundimonas denitrificans</name>
    <dbReference type="NCBI Taxonomy" id="1443434"/>
    <lineage>
        <taxon>Bacteria</taxon>
        <taxon>Pseudomonadati</taxon>
        <taxon>Pseudomonadota</taxon>
        <taxon>Alphaproteobacteria</taxon>
        <taxon>Caulobacterales</taxon>
        <taxon>Caulobacteraceae</taxon>
        <taxon>Brevundimonas</taxon>
    </lineage>
</organism>
<accession>A0ABQ6BI04</accession>
<dbReference type="Proteomes" id="UP001156921">
    <property type="component" value="Unassembled WGS sequence"/>
</dbReference>
<keyword evidence="4" id="KW-1185">Reference proteome</keyword>
<keyword evidence="2" id="KW-0732">Signal</keyword>
<name>A0ABQ6BI04_9CAUL</name>
<protein>
    <submittedName>
        <fullName evidence="3">Uncharacterized protein</fullName>
    </submittedName>
</protein>
<proteinExistence type="predicted"/>
<gene>
    <name evidence="3" type="ORF">GCM10007859_15660</name>
</gene>
<evidence type="ECO:0000313" key="4">
    <source>
        <dbReference type="Proteomes" id="UP001156921"/>
    </source>
</evidence>
<feature type="region of interest" description="Disordered" evidence="1">
    <location>
        <begin position="29"/>
        <end position="52"/>
    </location>
</feature>
<feature type="signal peptide" evidence="2">
    <location>
        <begin position="1"/>
        <end position="26"/>
    </location>
</feature>
<dbReference type="RefSeq" id="WP_284222410.1">
    <property type="nucleotide sequence ID" value="NZ_BSOY01000029.1"/>
</dbReference>